<dbReference type="InterPro" id="IPR002931">
    <property type="entry name" value="Transglutaminase-like"/>
</dbReference>
<proteinExistence type="predicted"/>
<evidence type="ECO:0000259" key="2">
    <source>
        <dbReference type="SMART" id="SM00460"/>
    </source>
</evidence>
<keyword evidence="4" id="KW-1185">Reference proteome</keyword>
<dbReference type="Pfam" id="PF13559">
    <property type="entry name" value="DUF4129"/>
    <property type="match status" value="1"/>
</dbReference>
<feature type="transmembrane region" description="Helical" evidence="1">
    <location>
        <begin position="61"/>
        <end position="81"/>
    </location>
</feature>
<dbReference type="PANTHER" id="PTHR42736:SF1">
    <property type="entry name" value="PROTEIN-GLUTAMINE GAMMA-GLUTAMYLTRANSFERASE"/>
    <property type="match status" value="1"/>
</dbReference>
<feature type="transmembrane region" description="Helical" evidence="1">
    <location>
        <begin position="634"/>
        <end position="653"/>
    </location>
</feature>
<dbReference type="PATRIC" id="fig|284581.3.peg.1864"/>
<keyword evidence="1" id="KW-0472">Membrane</keyword>
<feature type="transmembrane region" description="Helical" evidence="1">
    <location>
        <begin position="12"/>
        <end position="29"/>
    </location>
</feature>
<dbReference type="PANTHER" id="PTHR42736">
    <property type="entry name" value="PROTEIN-GLUTAMINE GAMMA-GLUTAMYLTRANSFERASE"/>
    <property type="match status" value="1"/>
</dbReference>
<evidence type="ECO:0000313" key="3">
    <source>
        <dbReference type="EMBL" id="KOO42290.1"/>
    </source>
</evidence>
<dbReference type="InterPro" id="IPR038765">
    <property type="entry name" value="Papain-like_cys_pep_sf"/>
</dbReference>
<feature type="transmembrane region" description="Helical" evidence="1">
    <location>
        <begin position="203"/>
        <end position="222"/>
    </location>
</feature>
<feature type="transmembrane region" description="Helical" evidence="1">
    <location>
        <begin position="120"/>
        <end position="138"/>
    </location>
</feature>
<dbReference type="EMBL" id="LILC01000026">
    <property type="protein sequence ID" value="KOO42290.1"/>
    <property type="molecule type" value="Genomic_DNA"/>
</dbReference>
<gene>
    <name evidence="3" type="ORF">AMD01_18615</name>
</gene>
<evidence type="ECO:0000313" key="4">
    <source>
        <dbReference type="Proteomes" id="UP000037558"/>
    </source>
</evidence>
<feature type="transmembrane region" description="Helical" evidence="1">
    <location>
        <begin position="143"/>
        <end position="161"/>
    </location>
</feature>
<feature type="transmembrane region" description="Helical" evidence="1">
    <location>
        <begin position="167"/>
        <end position="183"/>
    </location>
</feature>
<protein>
    <recommendedName>
        <fullName evidence="2">Transglutaminase-like domain-containing protein</fullName>
    </recommendedName>
</protein>
<dbReference type="Pfam" id="PF11992">
    <property type="entry name" value="TgpA_N"/>
    <property type="match status" value="1"/>
</dbReference>
<dbReference type="SUPFAM" id="SSF54001">
    <property type="entry name" value="Cysteine proteinases"/>
    <property type="match status" value="1"/>
</dbReference>
<keyword evidence="1" id="KW-1133">Transmembrane helix</keyword>
<dbReference type="InterPro" id="IPR052901">
    <property type="entry name" value="Bact_TGase-like"/>
</dbReference>
<feature type="transmembrane region" description="Helical" evidence="1">
    <location>
        <begin position="35"/>
        <end position="54"/>
    </location>
</feature>
<reference evidence="4" key="1">
    <citation type="submission" date="2015-08" db="EMBL/GenBank/DDBJ databases">
        <title>Fjat-14210 dsm16467.</title>
        <authorList>
            <person name="Liu B."/>
            <person name="Wang J."/>
            <person name="Zhu Y."/>
            <person name="Liu G."/>
            <person name="Chen Q."/>
            <person name="Chen Z."/>
            <person name="Lan J."/>
            <person name="Che J."/>
            <person name="Ge C."/>
            <person name="Shi H."/>
            <person name="Pan Z."/>
            <person name="Liu X."/>
        </authorList>
    </citation>
    <scope>NUCLEOTIDE SEQUENCE [LARGE SCALE GENOMIC DNA]</scope>
    <source>
        <strain evidence="4">DSM 16467</strain>
    </source>
</reference>
<dbReference type="SMART" id="SM00460">
    <property type="entry name" value="TGc"/>
    <property type="match status" value="1"/>
</dbReference>
<evidence type="ECO:0000256" key="1">
    <source>
        <dbReference type="SAM" id="Phobius"/>
    </source>
</evidence>
<dbReference type="Gene3D" id="3.10.620.30">
    <property type="match status" value="1"/>
</dbReference>
<dbReference type="AlphaFoldDB" id="A0A0M0KTY1"/>
<dbReference type="Proteomes" id="UP000037558">
    <property type="component" value="Unassembled WGS sequence"/>
</dbReference>
<comment type="caution">
    <text evidence="3">The sequence shown here is derived from an EMBL/GenBank/DDBJ whole genome shotgun (WGS) entry which is preliminary data.</text>
</comment>
<feature type="domain" description="Transglutaminase-like" evidence="2">
    <location>
        <begin position="497"/>
        <end position="571"/>
    </location>
</feature>
<dbReference type="STRING" id="284581.AMD01_18615"/>
<dbReference type="InterPro" id="IPR021878">
    <property type="entry name" value="TgpA_N"/>
</dbReference>
<accession>A0A0M0KTY1</accession>
<keyword evidence="1" id="KW-0812">Transmembrane</keyword>
<dbReference type="InterPro" id="IPR025403">
    <property type="entry name" value="TgpA-like_C"/>
</dbReference>
<dbReference type="Pfam" id="PF01841">
    <property type="entry name" value="Transglut_core"/>
    <property type="match status" value="1"/>
</dbReference>
<name>A0A0M0KTY1_9BACI</name>
<organism evidence="3 4">
    <name type="scientific">Priestia koreensis</name>
    <dbReference type="NCBI Taxonomy" id="284581"/>
    <lineage>
        <taxon>Bacteria</taxon>
        <taxon>Bacillati</taxon>
        <taxon>Bacillota</taxon>
        <taxon>Bacilli</taxon>
        <taxon>Bacillales</taxon>
        <taxon>Bacillaceae</taxon>
        <taxon>Priestia</taxon>
    </lineage>
</organism>
<sequence>MFKIPFERRNPLLTVVMYMGIFVLLYTWIKPISEVTSTASAMLFTVFIILNCFLSFLRVNVWVSFIIKWLYIFYSLHYWYFDSPLFDFTWVGDLFQTMGNDFSLIGSFNISSISNEFRSILFFILLWLVSYLLIYWVFYQKRIFTFIVLSVVYIAVLDTFTTYDGKSAIITMVLIGLLFVGILRIERIGKLEFSSKAPARKFVFILPFILVLLVSTTIAYALPKAKPQWPDPVPFLKSYAQGNEGEGTGSGSIRKIGYGTDDSRLGGSFVGDDSVVFGASVSEKHYWRIETKDTYTGKGWVQSEIVGLQPIEQTLQSEQDANGGREAHYDVRSMLSQYPDKVTEKVLEDDVIPAIQNPFYMYAPSTMSIMPRDEMYTNLKINAVSQKIYNYEGSQQTGASAYTIRYKLPKFPVEELQKPIVKDQNENNDEFMKRYTQLPKSLPKRVRDLAKEITAGETNRYDQVNKIKQYFEYNPYSYDTQDVGIPGKNQDYVDQFLFDTKRGYCDNFSTSTIVLLRSLGIPARWVKGYTAGDVVGEEGDRTLYQVTQNNAHSWVEVYFPGTGWIPFEPTKSFSAPEEFSYNLTTTTGAEQNDTPAQRNLAALNKQKKQESKLAKEASATPQTDESNTWNKKTIFYVILGMIMVLVASIVIYLKRRRWLPLFLIRKYRRKRSKNSMSNAYLALLKQLEKYGLKRKPDQTLREYAKLVDQSFGTNEMSRLTERYEYNVYRKDAQNAEWEKSIELWENLIKKTSS</sequence>